<proteinExistence type="predicted"/>
<dbReference type="OrthoDB" id="6140227at2"/>
<reference evidence="1 2" key="1">
    <citation type="journal article" date="2015" name="Stand. Genomic Sci.">
        <title>Genomic Encyclopedia of Bacterial and Archaeal Type Strains, Phase III: the genomes of soil and plant-associated and newly described type strains.</title>
        <authorList>
            <person name="Whitman W.B."/>
            <person name="Woyke T."/>
            <person name="Klenk H.P."/>
            <person name="Zhou Y."/>
            <person name="Lilburn T.G."/>
            <person name="Beck B.J."/>
            <person name="De Vos P."/>
            <person name="Vandamme P."/>
            <person name="Eisen J.A."/>
            <person name="Garrity G."/>
            <person name="Hugenholtz P."/>
            <person name="Kyrpides N.C."/>
        </authorList>
    </citation>
    <scope>NUCLEOTIDE SEQUENCE [LARGE SCALE GENOMIC DNA]</scope>
    <source>
        <strain evidence="1 2">CGMCC 1.5364</strain>
    </source>
</reference>
<keyword evidence="2" id="KW-1185">Reference proteome</keyword>
<dbReference type="RefSeq" id="WP_145396256.1">
    <property type="nucleotide sequence ID" value="NZ_VLKU01000002.1"/>
</dbReference>
<dbReference type="EMBL" id="VLKU01000002">
    <property type="protein sequence ID" value="TWI36808.1"/>
    <property type="molecule type" value="Genomic_DNA"/>
</dbReference>
<dbReference type="AlphaFoldDB" id="A0A562NX47"/>
<comment type="caution">
    <text evidence="1">The sequence shown here is derived from an EMBL/GenBank/DDBJ whole genome shotgun (WGS) entry which is preliminary data.</text>
</comment>
<evidence type="ECO:0000313" key="1">
    <source>
        <dbReference type="EMBL" id="TWI36808.1"/>
    </source>
</evidence>
<organism evidence="1 2">
    <name type="scientific">Paracoccus sulfuroxidans</name>
    <dbReference type="NCBI Taxonomy" id="384678"/>
    <lineage>
        <taxon>Bacteria</taxon>
        <taxon>Pseudomonadati</taxon>
        <taxon>Pseudomonadota</taxon>
        <taxon>Alphaproteobacteria</taxon>
        <taxon>Rhodobacterales</taxon>
        <taxon>Paracoccaceae</taxon>
        <taxon>Paracoccus</taxon>
    </lineage>
</organism>
<evidence type="ECO:0000313" key="2">
    <source>
        <dbReference type="Proteomes" id="UP000316225"/>
    </source>
</evidence>
<accession>A0A562NX47</accession>
<dbReference type="Proteomes" id="UP000316225">
    <property type="component" value="Unassembled WGS sequence"/>
</dbReference>
<protein>
    <submittedName>
        <fullName evidence="1">Uncharacterized protein</fullName>
    </submittedName>
</protein>
<gene>
    <name evidence="1" type="ORF">IQ24_00591</name>
</gene>
<name>A0A562NX47_9RHOB</name>
<sequence length="379" mass="42775">MSEDKTKGLAADHRSLDDDLIARAYFGQSQRIMAVLIPALAEMVRDRIFTATESEVIEGYLRALLNSSKALSMKYLVSGRIEGPLKRFMTIDTHESGFPVWSEVAQMASDAAQAVEELARTPSAEAIKDDMVREITGSLTIPTRLQYALSQRYYYEQLAQGGLFWPQMHPQAYWLSDSGAGRRRWLIHWAVYDSQLNVPVLYLMDCDDTGRRPLADDVKRWPEVRAHLLAQSVSTLQLLTIAQGFDRDFDRLHPHRLRRITLGPVYSREFTVQEGPVRQVLEDARAEAGEDWAMAMTLEDLQAERAEMQSSGLFSVTERQIFKLDPLNVAGAGQGVTSAQRFLILPQRPFQALSALDPPGFRNIRKYVPAPNGQVTGYR</sequence>